<protein>
    <recommendedName>
        <fullName evidence="5">Protein BatD</fullName>
    </recommendedName>
</protein>
<keyword evidence="1" id="KW-1133">Transmembrane helix</keyword>
<evidence type="ECO:0000256" key="2">
    <source>
        <dbReference type="SAM" id="SignalP"/>
    </source>
</evidence>
<keyword evidence="2" id="KW-0732">Signal</keyword>
<organism evidence="3 4">
    <name type="scientific">Hwanghaeella grinnelliae</name>
    <dbReference type="NCBI Taxonomy" id="2500179"/>
    <lineage>
        <taxon>Bacteria</taxon>
        <taxon>Pseudomonadati</taxon>
        <taxon>Pseudomonadota</taxon>
        <taxon>Alphaproteobacteria</taxon>
        <taxon>Rhodospirillales</taxon>
        <taxon>Rhodospirillaceae</taxon>
        <taxon>Hwanghaeella</taxon>
    </lineage>
</organism>
<feature type="transmembrane region" description="Helical" evidence="1">
    <location>
        <begin position="305"/>
        <end position="328"/>
    </location>
</feature>
<gene>
    <name evidence="3" type="ORF">EOI86_11610</name>
</gene>
<dbReference type="AlphaFoldDB" id="A0A437QN24"/>
<keyword evidence="4" id="KW-1185">Reference proteome</keyword>
<sequence length="415" mass="45666">MGAGMVTRNAMLIARFLSFLCVLTLAVGVLLPASAQAQTQEGTAELFIELDDPDVKPVVGEMILMTIRGVYDVVITLEKMELPRVEGFDWVQIENDEWSREQVDGKEKSVFRRRIALFAKKAGDLKVGPFVHRLTVQPRSGGRIKMNIEAAPITLSIAPYPGGPDAWPFSAKLLEYSDEWSADPSTLGDGDTVVRTVTLSALGVVPELIPPQPPMRAYWLITFSPPEVREMILTEKGPITKVTWSWEMRPITGEPGVIRDYTIPWLNTETREMEMMELEAAPFGYASFAENKNALALTAGDGRPVLGVIALAGLAVSGVFLFGTLRAGPALRWGAVRRVALHALAKAAMMVAAFRKDPAALRRATGFFLDTAANPPDAEQVGALQRLDFMIYSRSGVDDEFDYFHHVRCFWAPLG</sequence>
<dbReference type="EMBL" id="SADE01000002">
    <property type="protein sequence ID" value="RVU35897.1"/>
    <property type="molecule type" value="Genomic_DNA"/>
</dbReference>
<keyword evidence="1" id="KW-0812">Transmembrane</keyword>
<feature type="chain" id="PRO_5019188102" description="Protein BatD" evidence="2">
    <location>
        <begin position="38"/>
        <end position="415"/>
    </location>
</feature>
<keyword evidence="1" id="KW-0472">Membrane</keyword>
<feature type="signal peptide" evidence="2">
    <location>
        <begin position="1"/>
        <end position="37"/>
    </location>
</feature>
<evidence type="ECO:0000313" key="3">
    <source>
        <dbReference type="EMBL" id="RVU35897.1"/>
    </source>
</evidence>
<evidence type="ECO:0008006" key="5">
    <source>
        <dbReference type="Google" id="ProtNLM"/>
    </source>
</evidence>
<dbReference type="Proteomes" id="UP000287447">
    <property type="component" value="Unassembled WGS sequence"/>
</dbReference>
<name>A0A437QN24_9PROT</name>
<accession>A0A437QN24</accession>
<evidence type="ECO:0000256" key="1">
    <source>
        <dbReference type="SAM" id="Phobius"/>
    </source>
</evidence>
<proteinExistence type="predicted"/>
<comment type="caution">
    <text evidence="3">The sequence shown here is derived from an EMBL/GenBank/DDBJ whole genome shotgun (WGS) entry which is preliminary data.</text>
</comment>
<dbReference type="InterPro" id="IPR025738">
    <property type="entry name" value="BatD"/>
</dbReference>
<dbReference type="PANTHER" id="PTHR40940">
    <property type="entry name" value="PROTEIN BATD-RELATED"/>
    <property type="match status" value="1"/>
</dbReference>
<reference evidence="4" key="1">
    <citation type="submission" date="2019-01" db="EMBL/GenBank/DDBJ databases">
        <title>Gri0909 isolated from a small marine red alga.</title>
        <authorList>
            <person name="Kim J."/>
            <person name="Jeong S.E."/>
            <person name="Jeon C.O."/>
        </authorList>
    </citation>
    <scope>NUCLEOTIDE SEQUENCE [LARGE SCALE GENOMIC DNA]</scope>
    <source>
        <strain evidence="4">Gri0909</strain>
    </source>
</reference>
<evidence type="ECO:0000313" key="4">
    <source>
        <dbReference type="Proteomes" id="UP000287447"/>
    </source>
</evidence>
<dbReference type="PANTHER" id="PTHR40940:SF2">
    <property type="entry name" value="BATD"/>
    <property type="match status" value="1"/>
</dbReference>